<dbReference type="InterPro" id="IPR029063">
    <property type="entry name" value="SAM-dependent_MTases_sf"/>
</dbReference>
<keyword evidence="1 4" id="KW-0489">Methyltransferase</keyword>
<evidence type="ECO:0000256" key="1">
    <source>
        <dbReference type="ARBA" id="ARBA00022603"/>
    </source>
</evidence>
<dbReference type="KEGG" id="obg:Verru16b_01334"/>
<reference evidence="4 5" key="1">
    <citation type="submission" date="2016-06" db="EMBL/GenBank/DDBJ databases">
        <title>Three novel species with peptidoglycan cell walls form the new genus Lacunisphaera gen. nov. in the family Opitutaceae of the verrucomicrobial subdivision 4.</title>
        <authorList>
            <person name="Rast P."/>
            <person name="Gloeckner I."/>
            <person name="Jogler M."/>
            <person name="Boedeker C."/>
            <person name="Jeske O."/>
            <person name="Wiegand S."/>
            <person name="Reinhardt R."/>
            <person name="Schumann P."/>
            <person name="Rohde M."/>
            <person name="Spring S."/>
            <person name="Gloeckner F.O."/>
            <person name="Jogler C."/>
        </authorList>
    </citation>
    <scope>NUCLEOTIDE SEQUENCE [LARGE SCALE GENOMIC DNA]</scope>
    <source>
        <strain evidence="4 5">IG16b</strain>
    </source>
</reference>
<dbReference type="GO" id="GO:0003677">
    <property type="term" value="F:DNA binding"/>
    <property type="evidence" value="ECO:0007669"/>
    <property type="project" value="InterPro"/>
</dbReference>
<dbReference type="OrthoDB" id="5510182at2"/>
<proteinExistence type="predicted"/>
<sequence>MPATDASLPPAPRREIVCADAIAWMKARGRIDRACAVTSVPDVSEIGRTLPVWREWFLDAVRLVVDAVPDDSAALFFQSDIKRDGIWIDKGALVIRAAEDAGARVLFHKVVCRRPPGMLTHGRPGYTHLIAVSRAMVCPDILLIPDVISDAGRSLWIRAMGVRAAAHAVRFARDQVGAQLIFDPFCGVGTVPAVANALGLDALGVELSKKRCEQSREQTVTTADL</sequence>
<dbReference type="PATRIC" id="fig|1838286.3.peg.1344"/>
<protein>
    <submittedName>
        <fullName evidence="4">DNA methylase</fullName>
    </submittedName>
</protein>
<evidence type="ECO:0000256" key="2">
    <source>
        <dbReference type="ARBA" id="ARBA00022679"/>
    </source>
</evidence>
<keyword evidence="2" id="KW-0808">Transferase</keyword>
<accession>A0A1D8ATQ4</accession>
<dbReference type="Proteomes" id="UP000095228">
    <property type="component" value="Chromosome"/>
</dbReference>
<name>A0A1D8ATQ4_9BACT</name>
<dbReference type="InterPro" id="IPR002941">
    <property type="entry name" value="DNA_methylase_N4/N6"/>
</dbReference>
<feature type="domain" description="DNA methylase N-4/N-6" evidence="3">
    <location>
        <begin position="179"/>
        <end position="216"/>
    </location>
</feature>
<keyword evidence="5" id="KW-1185">Reference proteome</keyword>
<organism evidence="4 5">
    <name type="scientific">Lacunisphaera limnophila</name>
    <dbReference type="NCBI Taxonomy" id="1838286"/>
    <lineage>
        <taxon>Bacteria</taxon>
        <taxon>Pseudomonadati</taxon>
        <taxon>Verrucomicrobiota</taxon>
        <taxon>Opitutia</taxon>
        <taxon>Opitutales</taxon>
        <taxon>Opitutaceae</taxon>
        <taxon>Lacunisphaera</taxon>
    </lineage>
</organism>
<dbReference type="Pfam" id="PF01555">
    <property type="entry name" value="N6_N4_Mtase"/>
    <property type="match status" value="1"/>
</dbReference>
<dbReference type="EMBL" id="CP016094">
    <property type="protein sequence ID" value="AOS44273.1"/>
    <property type="molecule type" value="Genomic_DNA"/>
</dbReference>
<evidence type="ECO:0000259" key="3">
    <source>
        <dbReference type="Pfam" id="PF01555"/>
    </source>
</evidence>
<evidence type="ECO:0000313" key="4">
    <source>
        <dbReference type="EMBL" id="AOS44273.1"/>
    </source>
</evidence>
<evidence type="ECO:0000313" key="5">
    <source>
        <dbReference type="Proteomes" id="UP000095228"/>
    </source>
</evidence>
<dbReference type="SUPFAM" id="SSF53335">
    <property type="entry name" value="S-adenosyl-L-methionine-dependent methyltransferases"/>
    <property type="match status" value="1"/>
</dbReference>
<gene>
    <name evidence="4" type="ORF">Verru16b_01334</name>
</gene>
<dbReference type="GO" id="GO:0008170">
    <property type="term" value="F:N-methyltransferase activity"/>
    <property type="evidence" value="ECO:0007669"/>
    <property type="project" value="InterPro"/>
</dbReference>
<dbReference type="Gene3D" id="3.40.50.150">
    <property type="entry name" value="Vaccinia Virus protein VP39"/>
    <property type="match status" value="1"/>
</dbReference>
<dbReference type="AlphaFoldDB" id="A0A1D8ATQ4"/>
<dbReference type="GO" id="GO:0032259">
    <property type="term" value="P:methylation"/>
    <property type="evidence" value="ECO:0007669"/>
    <property type="project" value="UniProtKB-KW"/>
</dbReference>
<dbReference type="RefSeq" id="WP_069961539.1">
    <property type="nucleotide sequence ID" value="NZ_CP016094.1"/>
</dbReference>